<dbReference type="EMBL" id="JACJLT010000362">
    <property type="protein sequence ID" value="MBM6876404.1"/>
    <property type="molecule type" value="Genomic_DNA"/>
</dbReference>
<name>A0ABS2G4Q1_FUSMR</name>
<evidence type="ECO:0000313" key="1">
    <source>
        <dbReference type="EMBL" id="MBM6876404.1"/>
    </source>
</evidence>
<dbReference type="Proteomes" id="UP000728968">
    <property type="component" value="Unassembled WGS sequence"/>
</dbReference>
<accession>A0ABS2G4Q1</accession>
<feature type="non-terminal residue" evidence="1">
    <location>
        <position position="77"/>
    </location>
</feature>
<comment type="caution">
    <text evidence="1">The sequence shown here is derived from an EMBL/GenBank/DDBJ whole genome shotgun (WGS) entry which is preliminary data.</text>
</comment>
<proteinExistence type="predicted"/>
<dbReference type="RefSeq" id="WP_204716988.1">
    <property type="nucleotide sequence ID" value="NZ_JACJLT010000362.1"/>
</dbReference>
<keyword evidence="2" id="KW-1185">Reference proteome</keyword>
<protein>
    <submittedName>
        <fullName evidence="1">Uncharacterized protein</fullName>
    </submittedName>
</protein>
<sequence length="77" mass="9274">MKSKKLKIYWDFENNVPLILDKSDKFLEIAKDLRPVFLQEKWLLINLFSDRIGKEIFKKSVWATKQNRYIVDGELLD</sequence>
<organism evidence="1 2">
    <name type="scientific">Fusobacterium mortiferum</name>
    <dbReference type="NCBI Taxonomy" id="850"/>
    <lineage>
        <taxon>Bacteria</taxon>
        <taxon>Fusobacteriati</taxon>
        <taxon>Fusobacteriota</taxon>
        <taxon>Fusobacteriia</taxon>
        <taxon>Fusobacteriales</taxon>
        <taxon>Fusobacteriaceae</taxon>
        <taxon>Fusobacterium</taxon>
    </lineage>
</organism>
<reference evidence="1 2" key="1">
    <citation type="journal article" date="2021" name="Sci. Rep.">
        <title>The distribution of antibiotic resistance genes in chicken gut microbiota commensals.</title>
        <authorList>
            <person name="Juricova H."/>
            <person name="Matiasovicova J."/>
            <person name="Kubasova T."/>
            <person name="Cejkova D."/>
            <person name="Rychlik I."/>
        </authorList>
    </citation>
    <scope>NUCLEOTIDE SEQUENCE [LARGE SCALE GENOMIC DNA]</scope>
    <source>
        <strain evidence="1 2">An425</strain>
    </source>
</reference>
<gene>
    <name evidence="1" type="ORF">H6A04_12320</name>
</gene>
<evidence type="ECO:0000313" key="2">
    <source>
        <dbReference type="Proteomes" id="UP000728968"/>
    </source>
</evidence>